<dbReference type="EC" id="5.2.1.8" evidence="2 5"/>
<comment type="catalytic activity">
    <reaction evidence="1 5">
        <text>[protein]-peptidylproline (omega=180) = [protein]-peptidylproline (omega=0)</text>
        <dbReference type="Rhea" id="RHEA:16237"/>
        <dbReference type="Rhea" id="RHEA-COMP:10747"/>
        <dbReference type="Rhea" id="RHEA-COMP:10748"/>
        <dbReference type="ChEBI" id="CHEBI:83833"/>
        <dbReference type="ChEBI" id="CHEBI:83834"/>
        <dbReference type="EC" id="5.2.1.8"/>
    </reaction>
</comment>
<dbReference type="PANTHER" id="PTHR45779">
    <property type="entry name" value="PEPTIDYLPROLYL ISOMERASE"/>
    <property type="match status" value="1"/>
</dbReference>
<feature type="transmembrane region" description="Helical" evidence="7">
    <location>
        <begin position="178"/>
        <end position="197"/>
    </location>
</feature>
<evidence type="ECO:0000256" key="1">
    <source>
        <dbReference type="ARBA" id="ARBA00000971"/>
    </source>
</evidence>
<dbReference type="GO" id="GO:0003755">
    <property type="term" value="F:peptidyl-prolyl cis-trans isomerase activity"/>
    <property type="evidence" value="ECO:0007669"/>
    <property type="project" value="UniProtKB-KW"/>
</dbReference>
<keyword evidence="7" id="KW-0472">Membrane</keyword>
<dbReference type="EMBL" id="RBNJ01017335">
    <property type="protein sequence ID" value="RUS24104.1"/>
    <property type="molecule type" value="Genomic_DNA"/>
</dbReference>
<keyword evidence="8" id="KW-0732">Signal</keyword>
<evidence type="ECO:0000256" key="2">
    <source>
        <dbReference type="ARBA" id="ARBA00013194"/>
    </source>
</evidence>
<dbReference type="Gene3D" id="3.10.50.40">
    <property type="match status" value="1"/>
</dbReference>
<feature type="region of interest" description="Disordered" evidence="6">
    <location>
        <begin position="200"/>
        <end position="251"/>
    </location>
</feature>
<name>A0A433Q356_9FUNG</name>
<comment type="caution">
    <text evidence="10">The sequence shown here is derived from an EMBL/GenBank/DDBJ whole genome shotgun (WGS) entry which is preliminary data.</text>
</comment>
<evidence type="ECO:0000256" key="6">
    <source>
        <dbReference type="SAM" id="MobiDB-lite"/>
    </source>
</evidence>
<feature type="chain" id="PRO_5019077737" description="peptidylprolyl isomerase" evidence="8">
    <location>
        <begin position="24"/>
        <end position="251"/>
    </location>
</feature>
<dbReference type="GO" id="GO:0005783">
    <property type="term" value="C:endoplasmic reticulum"/>
    <property type="evidence" value="ECO:0007669"/>
    <property type="project" value="TreeGrafter"/>
</dbReference>
<gene>
    <name evidence="10" type="ORF">BC938DRAFT_474124</name>
</gene>
<keyword evidence="11" id="KW-1185">Reference proteome</keyword>
<evidence type="ECO:0000256" key="8">
    <source>
        <dbReference type="SAM" id="SignalP"/>
    </source>
</evidence>
<evidence type="ECO:0000256" key="5">
    <source>
        <dbReference type="PROSITE-ProRule" id="PRU00277"/>
    </source>
</evidence>
<feature type="compositionally biased region" description="Basic residues" evidence="6">
    <location>
        <begin position="242"/>
        <end position="251"/>
    </location>
</feature>
<reference evidence="10 11" key="1">
    <citation type="journal article" date="2018" name="New Phytol.">
        <title>Phylogenomics of Endogonaceae and evolution of mycorrhizas within Mucoromycota.</title>
        <authorList>
            <person name="Chang Y."/>
            <person name="Desiro A."/>
            <person name="Na H."/>
            <person name="Sandor L."/>
            <person name="Lipzen A."/>
            <person name="Clum A."/>
            <person name="Barry K."/>
            <person name="Grigoriev I.V."/>
            <person name="Martin F.M."/>
            <person name="Stajich J.E."/>
            <person name="Smith M.E."/>
            <person name="Bonito G."/>
            <person name="Spatafora J.W."/>
        </authorList>
    </citation>
    <scope>NUCLEOTIDE SEQUENCE [LARGE SCALE GENOMIC DNA]</scope>
    <source>
        <strain evidence="10 11">AD002</strain>
    </source>
</reference>
<evidence type="ECO:0000313" key="11">
    <source>
        <dbReference type="Proteomes" id="UP000274822"/>
    </source>
</evidence>
<dbReference type="InterPro" id="IPR044609">
    <property type="entry name" value="FKBP2/11"/>
</dbReference>
<dbReference type="InterPro" id="IPR046357">
    <property type="entry name" value="PPIase_dom_sf"/>
</dbReference>
<keyword evidence="3 5" id="KW-0697">Rotamase</keyword>
<organism evidence="10 11">
    <name type="scientific">Jimgerdemannia flammicorona</name>
    <dbReference type="NCBI Taxonomy" id="994334"/>
    <lineage>
        <taxon>Eukaryota</taxon>
        <taxon>Fungi</taxon>
        <taxon>Fungi incertae sedis</taxon>
        <taxon>Mucoromycota</taxon>
        <taxon>Mucoromycotina</taxon>
        <taxon>Endogonomycetes</taxon>
        <taxon>Endogonales</taxon>
        <taxon>Endogonaceae</taxon>
        <taxon>Jimgerdemannia</taxon>
    </lineage>
</organism>
<evidence type="ECO:0000256" key="4">
    <source>
        <dbReference type="ARBA" id="ARBA00023235"/>
    </source>
</evidence>
<dbReference type="Proteomes" id="UP000274822">
    <property type="component" value="Unassembled WGS sequence"/>
</dbReference>
<keyword evidence="7" id="KW-0812">Transmembrane</keyword>
<dbReference type="InterPro" id="IPR001179">
    <property type="entry name" value="PPIase_FKBP_dom"/>
</dbReference>
<dbReference type="PANTHER" id="PTHR45779:SF7">
    <property type="entry name" value="PEPTIDYLPROLYL ISOMERASE"/>
    <property type="match status" value="1"/>
</dbReference>
<feature type="signal peptide" evidence="8">
    <location>
        <begin position="1"/>
        <end position="23"/>
    </location>
</feature>
<feature type="region of interest" description="Disordered" evidence="6">
    <location>
        <begin position="142"/>
        <end position="162"/>
    </location>
</feature>
<accession>A0A433Q356</accession>
<dbReference type="Pfam" id="PF00254">
    <property type="entry name" value="FKBP_C"/>
    <property type="match status" value="1"/>
</dbReference>
<protein>
    <recommendedName>
        <fullName evidence="2 5">peptidylprolyl isomerase</fullName>
        <ecNumber evidence="2 5">5.2.1.8</ecNumber>
    </recommendedName>
</protein>
<sequence>MKLTFFALAAALCLAFVADPADALKAPPETLQIGIKKRVPVEECTKMSRNGATLSMHYTGTIFDTGKKFDSSVDRGVPFEFKLGIGQVIKGWDQGLQKMCVGEKRRLVIPPDLAYGESGAGESIPPGATLVFEVELLDVKESADPVGKHPSRQQKKAGGIGAGGFDKEKAREILTSPLFLGSTALMIGALSIAYFAASSEDKKAKAKNDEAKEKEKDGVEGEAAGKEDKGKEEKGKEGEAKKKGKRPKKDE</sequence>
<dbReference type="PROSITE" id="PS50059">
    <property type="entry name" value="FKBP_PPIASE"/>
    <property type="match status" value="1"/>
</dbReference>
<evidence type="ECO:0000313" key="10">
    <source>
        <dbReference type="EMBL" id="RUS24104.1"/>
    </source>
</evidence>
<feature type="domain" description="PPIase FKBP-type" evidence="9">
    <location>
        <begin position="51"/>
        <end position="140"/>
    </location>
</feature>
<keyword evidence="4 5" id="KW-0413">Isomerase</keyword>
<keyword evidence="7" id="KW-1133">Transmembrane helix</keyword>
<proteinExistence type="predicted"/>
<evidence type="ECO:0000256" key="7">
    <source>
        <dbReference type="SAM" id="Phobius"/>
    </source>
</evidence>
<evidence type="ECO:0000256" key="3">
    <source>
        <dbReference type="ARBA" id="ARBA00023110"/>
    </source>
</evidence>
<evidence type="ECO:0000259" key="9">
    <source>
        <dbReference type="PROSITE" id="PS50059"/>
    </source>
</evidence>
<feature type="compositionally biased region" description="Basic and acidic residues" evidence="6">
    <location>
        <begin position="200"/>
        <end position="241"/>
    </location>
</feature>
<dbReference type="AlphaFoldDB" id="A0A433Q356"/>
<dbReference type="FunFam" id="3.10.50.40:FF:000006">
    <property type="entry name" value="Peptidyl-prolyl cis-trans isomerase"/>
    <property type="match status" value="1"/>
</dbReference>
<dbReference type="SUPFAM" id="SSF54534">
    <property type="entry name" value="FKBP-like"/>
    <property type="match status" value="1"/>
</dbReference>